<dbReference type="InterPro" id="IPR046960">
    <property type="entry name" value="PPR_At4g14850-like_plant"/>
</dbReference>
<protein>
    <submittedName>
        <fullName evidence="1">Uncharacterized protein</fullName>
    </submittedName>
</protein>
<evidence type="ECO:0000313" key="1">
    <source>
        <dbReference type="EnsemblPlants" id="Solyc11g043080.2.1"/>
    </source>
</evidence>
<dbReference type="OMA" id="SKERILM"/>
<dbReference type="GO" id="GO:0009451">
    <property type="term" value="P:RNA modification"/>
    <property type="evidence" value="ECO:0000318"/>
    <property type="project" value="GO_Central"/>
</dbReference>
<reference evidence="1" key="2">
    <citation type="submission" date="2019-01" db="UniProtKB">
        <authorList>
            <consortium name="EnsemblPlants"/>
        </authorList>
    </citation>
    <scope>IDENTIFICATION</scope>
    <source>
        <strain evidence="1">cv. Heinz 1706</strain>
    </source>
</reference>
<dbReference type="Pfam" id="PF20431">
    <property type="entry name" value="E_motif"/>
    <property type="match status" value="1"/>
</dbReference>
<dbReference type="EnsemblPlants" id="Solyc11g043080.2.1">
    <property type="protein sequence ID" value="Solyc11g043080.2.1"/>
    <property type="gene ID" value="Solyc11g043080.2"/>
</dbReference>
<dbReference type="Gramene" id="Solyc11g043080.2.1">
    <property type="protein sequence ID" value="Solyc11g043080.2.1"/>
    <property type="gene ID" value="Solyc11g043080.2"/>
</dbReference>
<keyword evidence="2" id="KW-1185">Reference proteome</keyword>
<dbReference type="InterPro" id="IPR011990">
    <property type="entry name" value="TPR-like_helical_dom_sf"/>
</dbReference>
<dbReference type="InParanoid" id="A0A3Q7IVU8"/>
<dbReference type="InterPro" id="IPR046848">
    <property type="entry name" value="E_motif"/>
</dbReference>
<dbReference type="AlphaFoldDB" id="A0A3Q7IVU8"/>
<dbReference type="PANTHER" id="PTHR47926:SF345">
    <property type="entry name" value="(WILD MALAYSIAN BANANA) HYPOTHETICAL PROTEIN"/>
    <property type="match status" value="1"/>
</dbReference>
<reference evidence="1" key="1">
    <citation type="journal article" date="2012" name="Nature">
        <title>The tomato genome sequence provides insights into fleshy fruit evolution.</title>
        <authorList>
            <consortium name="Tomato Genome Consortium"/>
        </authorList>
    </citation>
    <scope>NUCLEOTIDE SEQUENCE [LARGE SCALE GENOMIC DNA]</scope>
    <source>
        <strain evidence="1">cv. Heinz 1706</strain>
    </source>
</reference>
<dbReference type="Gene3D" id="1.25.40.10">
    <property type="entry name" value="Tetratricopeptide repeat domain"/>
    <property type="match status" value="1"/>
</dbReference>
<dbReference type="PANTHER" id="PTHR47926">
    <property type="entry name" value="PENTATRICOPEPTIDE REPEAT-CONTAINING PROTEIN"/>
    <property type="match status" value="1"/>
</dbReference>
<organism evidence="1">
    <name type="scientific">Solanum lycopersicum</name>
    <name type="common">Tomato</name>
    <name type="synonym">Lycopersicon esculentum</name>
    <dbReference type="NCBI Taxonomy" id="4081"/>
    <lineage>
        <taxon>Eukaryota</taxon>
        <taxon>Viridiplantae</taxon>
        <taxon>Streptophyta</taxon>
        <taxon>Embryophyta</taxon>
        <taxon>Tracheophyta</taxon>
        <taxon>Spermatophyta</taxon>
        <taxon>Magnoliopsida</taxon>
        <taxon>eudicotyledons</taxon>
        <taxon>Gunneridae</taxon>
        <taxon>Pentapetalae</taxon>
        <taxon>asterids</taxon>
        <taxon>lamiids</taxon>
        <taxon>Solanales</taxon>
        <taxon>Solanaceae</taxon>
        <taxon>Solanoideae</taxon>
        <taxon>Solaneae</taxon>
        <taxon>Solanum</taxon>
        <taxon>Solanum subgen. Lycopersicon</taxon>
    </lineage>
</organism>
<sequence>MVWHVFVSVSNKGFSSWNSTILVLDTNGFEDDAIKLFTSLQCSILKPDSDSFIVVVTACNHSRLVDKEKYYFQIMKMKYVKWNLDVVIWGSLLSACRSHMDMQLARWSAENFLELYPNESSGYVLMANMYATSSLFEKNMDERISMEEKHIVKESGCSSLEINGEVHEFASGRKLYSEFMIYMF</sequence>
<evidence type="ECO:0000313" key="2">
    <source>
        <dbReference type="Proteomes" id="UP000004994"/>
    </source>
</evidence>
<dbReference type="GO" id="GO:0003723">
    <property type="term" value="F:RNA binding"/>
    <property type="evidence" value="ECO:0007669"/>
    <property type="project" value="InterPro"/>
</dbReference>
<proteinExistence type="predicted"/>
<dbReference type="STRING" id="4081.A0A3Q7IVU8"/>
<name>A0A3Q7IVU8_SOLLC</name>
<dbReference type="Proteomes" id="UP000004994">
    <property type="component" value="Chromosome 11"/>
</dbReference>
<accession>A0A3Q7IVU8</accession>